<dbReference type="Gene3D" id="3.20.20.140">
    <property type="entry name" value="Metal-dependent hydrolases"/>
    <property type="match status" value="1"/>
</dbReference>
<comment type="cofactor">
    <cofactor evidence="6">
        <name>Mn(2+)</name>
        <dbReference type="ChEBI" id="CHEBI:29035"/>
    </cofactor>
</comment>
<dbReference type="Pfam" id="PF01979">
    <property type="entry name" value="Amidohydro_1"/>
    <property type="match status" value="1"/>
</dbReference>
<dbReference type="GO" id="GO:0000034">
    <property type="term" value="F:adenine deaminase activity"/>
    <property type="evidence" value="ECO:0007669"/>
    <property type="project" value="UniProtKB-UniRule"/>
</dbReference>
<dbReference type="Proteomes" id="UP000293874">
    <property type="component" value="Unassembled WGS sequence"/>
</dbReference>
<dbReference type="InterPro" id="IPR006679">
    <property type="entry name" value="Adenine_deam"/>
</dbReference>
<evidence type="ECO:0000256" key="6">
    <source>
        <dbReference type="HAMAP-Rule" id="MF_01518"/>
    </source>
</evidence>
<feature type="domain" description="Amidohydrolase-related" evidence="7">
    <location>
        <begin position="63"/>
        <end position="343"/>
    </location>
</feature>
<dbReference type="InterPro" id="IPR006680">
    <property type="entry name" value="Amidohydro-rel"/>
</dbReference>
<dbReference type="HAMAP" id="MF_01518">
    <property type="entry name" value="Adenine_deamin"/>
    <property type="match status" value="1"/>
</dbReference>
<name>A0A4Q7MUZ3_9BACT</name>
<dbReference type="InterPro" id="IPR011059">
    <property type="entry name" value="Metal-dep_hydrolase_composite"/>
</dbReference>
<dbReference type="EMBL" id="SGXA01000002">
    <property type="protein sequence ID" value="RZS72477.1"/>
    <property type="molecule type" value="Genomic_DNA"/>
</dbReference>
<comment type="caution">
    <text evidence="9">The sequence shown here is derived from an EMBL/GenBank/DDBJ whole genome shotgun (WGS) entry which is preliminary data.</text>
</comment>
<dbReference type="Gene3D" id="2.30.40.10">
    <property type="entry name" value="Urease, subunit C, domain 1"/>
    <property type="match status" value="1"/>
</dbReference>
<protein>
    <recommendedName>
        <fullName evidence="2 6">Adenine deaminase</fullName>
        <shortName evidence="6">Adenase</shortName>
        <shortName evidence="6">Adenine aminase</shortName>
        <ecNumber evidence="2 6">3.5.4.2</ecNumber>
    </recommendedName>
</protein>
<dbReference type="InterPro" id="IPR026912">
    <property type="entry name" value="Adenine_deam_C"/>
</dbReference>
<evidence type="ECO:0000256" key="1">
    <source>
        <dbReference type="ARBA" id="ARBA00006773"/>
    </source>
</evidence>
<proteinExistence type="inferred from homology"/>
<reference evidence="9 10" key="1">
    <citation type="submission" date="2019-02" db="EMBL/GenBank/DDBJ databases">
        <title>Genomic Encyclopedia of Type Strains, Phase IV (KMG-IV): sequencing the most valuable type-strain genomes for metagenomic binning, comparative biology and taxonomic classification.</title>
        <authorList>
            <person name="Goeker M."/>
        </authorList>
    </citation>
    <scope>NUCLEOTIDE SEQUENCE [LARGE SCALE GENOMIC DNA]</scope>
    <source>
        <strain evidence="9 10">DSM 18116</strain>
    </source>
</reference>
<evidence type="ECO:0000256" key="3">
    <source>
        <dbReference type="ARBA" id="ARBA00022801"/>
    </source>
</evidence>
<evidence type="ECO:0000313" key="9">
    <source>
        <dbReference type="EMBL" id="RZS72477.1"/>
    </source>
</evidence>
<accession>A0A4Q7MUZ3</accession>
<dbReference type="SUPFAM" id="SSF51338">
    <property type="entry name" value="Composite domain of metallo-dependent hydrolases"/>
    <property type="match status" value="1"/>
</dbReference>
<dbReference type="SUPFAM" id="SSF51556">
    <property type="entry name" value="Metallo-dependent hydrolases"/>
    <property type="match status" value="1"/>
</dbReference>
<evidence type="ECO:0000256" key="2">
    <source>
        <dbReference type="ARBA" id="ARBA00012782"/>
    </source>
</evidence>
<sequence>MIFNYISKIIVMASQTIQANLVDITGERIYPAEVFISEGKIAFIREISPDQLAASWPGETPPFLLPGFIDSHVHIESSMLVPSEFARIAVLHGTVATVSDPHEIANVCGMKGVEYMIENGNTVPFKFYFGAPSCVPATRFETAGASLDAKEVEALLQKDAVKYLSEMMNFPGVLHKDPEVMEKIEAAHRLGKPVDGHAPGLRGEALQQYIGAGISTDHECFTREEAEEKLSLGMKVLIREGSAARNFEALIDLMHDHADNMMFCSDDKHPDSLVEGHIDQLCARAVAKGIDVFKVLKAACINPALHYGLNTGLLREGDPADCILVKDLQQFKVISTYIDGRLVADKGVSLIARQPVQPINHFHAEPKRISYFQIPYNGETTIPVIEALDGQLITNRLDMAPTVKDGMMVSDQDRDLLKIVVVNRYDHGKPAARAFIKNFGLKNGAIGSSVAHDSHNIVAVGTDDEAICMAVNAVIATQGGISCIVRFKDSSFHHNTLETHLLPLGIAGLMSADDGFNVATKYTAMDHLAKSLGTPLSAPYMTLSFMALLVIPHLKLSDLGIFDGDQFALIQ</sequence>
<dbReference type="NCBIfam" id="TIGR01178">
    <property type="entry name" value="ade"/>
    <property type="match status" value="1"/>
</dbReference>
<dbReference type="InterPro" id="IPR032466">
    <property type="entry name" value="Metal_Hydrolase"/>
</dbReference>
<comment type="catalytic activity">
    <reaction evidence="5 6">
        <text>adenine + H2O + H(+) = hypoxanthine + NH4(+)</text>
        <dbReference type="Rhea" id="RHEA:23688"/>
        <dbReference type="ChEBI" id="CHEBI:15377"/>
        <dbReference type="ChEBI" id="CHEBI:15378"/>
        <dbReference type="ChEBI" id="CHEBI:16708"/>
        <dbReference type="ChEBI" id="CHEBI:17368"/>
        <dbReference type="ChEBI" id="CHEBI:28938"/>
        <dbReference type="EC" id="3.5.4.2"/>
    </reaction>
</comment>
<keyword evidence="10" id="KW-1185">Reference proteome</keyword>
<keyword evidence="4 6" id="KW-0464">Manganese</keyword>
<dbReference type="PANTHER" id="PTHR11113:SF2">
    <property type="entry name" value="ADENINE DEAMINASE"/>
    <property type="match status" value="1"/>
</dbReference>
<dbReference type="CDD" id="cd01295">
    <property type="entry name" value="AdeC"/>
    <property type="match status" value="1"/>
</dbReference>
<organism evidence="9 10">
    <name type="scientific">Pseudobacter ginsenosidimutans</name>
    <dbReference type="NCBI Taxonomy" id="661488"/>
    <lineage>
        <taxon>Bacteria</taxon>
        <taxon>Pseudomonadati</taxon>
        <taxon>Bacteroidota</taxon>
        <taxon>Chitinophagia</taxon>
        <taxon>Chitinophagales</taxon>
        <taxon>Chitinophagaceae</taxon>
        <taxon>Pseudobacter</taxon>
    </lineage>
</organism>
<keyword evidence="3 6" id="KW-0378">Hydrolase</keyword>
<evidence type="ECO:0000313" key="10">
    <source>
        <dbReference type="Proteomes" id="UP000293874"/>
    </source>
</evidence>
<gene>
    <name evidence="6" type="primary">ade</name>
    <name evidence="9" type="ORF">EV199_4398</name>
</gene>
<dbReference type="Pfam" id="PF13382">
    <property type="entry name" value="Adenine_deam_C"/>
    <property type="match status" value="1"/>
</dbReference>
<evidence type="ECO:0000256" key="5">
    <source>
        <dbReference type="ARBA" id="ARBA00047720"/>
    </source>
</evidence>
<dbReference type="EC" id="3.5.4.2" evidence="2 6"/>
<evidence type="ECO:0000256" key="4">
    <source>
        <dbReference type="ARBA" id="ARBA00023211"/>
    </source>
</evidence>
<dbReference type="GO" id="GO:0006146">
    <property type="term" value="P:adenine catabolic process"/>
    <property type="evidence" value="ECO:0007669"/>
    <property type="project" value="InterPro"/>
</dbReference>
<feature type="domain" description="Adenine deaminase C-terminal" evidence="8">
    <location>
        <begin position="391"/>
        <end position="567"/>
    </location>
</feature>
<evidence type="ECO:0000259" key="7">
    <source>
        <dbReference type="Pfam" id="PF01979"/>
    </source>
</evidence>
<dbReference type="AlphaFoldDB" id="A0A4Q7MUZ3"/>
<comment type="similarity">
    <text evidence="1 6">Belongs to the metallo-dependent hydrolases superfamily. Adenine deaminase family.</text>
</comment>
<evidence type="ECO:0000259" key="8">
    <source>
        <dbReference type="Pfam" id="PF13382"/>
    </source>
</evidence>
<dbReference type="PANTHER" id="PTHR11113">
    <property type="entry name" value="N-ACETYLGLUCOSAMINE-6-PHOSPHATE DEACETYLASE"/>
    <property type="match status" value="1"/>
</dbReference>